<feature type="region of interest" description="Disordered" evidence="6">
    <location>
        <begin position="75"/>
        <end position="124"/>
    </location>
</feature>
<dbReference type="InterPro" id="IPR007627">
    <property type="entry name" value="RNA_pol_sigma70_r2"/>
</dbReference>
<dbReference type="InterPro" id="IPR013324">
    <property type="entry name" value="RNA_pol_sigma_r3/r4-like"/>
</dbReference>
<evidence type="ECO:0000313" key="11">
    <source>
        <dbReference type="Proteomes" id="UP000032180"/>
    </source>
</evidence>
<reference evidence="10" key="3">
    <citation type="submission" date="2015-04" db="UniProtKB">
        <authorList>
            <consortium name="EnsemblPlants"/>
        </authorList>
    </citation>
    <scope>IDENTIFICATION</scope>
</reference>
<dbReference type="PRINTS" id="PR00046">
    <property type="entry name" value="SIGMA70FCT"/>
</dbReference>
<keyword evidence="11" id="KW-1185">Reference proteome</keyword>
<feature type="compositionally biased region" description="Low complexity" evidence="6">
    <location>
        <begin position="100"/>
        <end position="110"/>
    </location>
</feature>
<feature type="compositionally biased region" description="Gly residues" evidence="6">
    <location>
        <begin position="1"/>
        <end position="13"/>
    </location>
</feature>
<dbReference type="PANTHER" id="PTHR30603:SF13">
    <property type="entry name" value="RNA POLYMERASE SIGMA FACTOR SIGC"/>
    <property type="match status" value="1"/>
</dbReference>
<evidence type="ECO:0000256" key="4">
    <source>
        <dbReference type="ARBA" id="ARBA00023125"/>
    </source>
</evidence>
<dbReference type="eggNOG" id="ENOG502QSCF">
    <property type="taxonomic scope" value="Eukaryota"/>
</dbReference>
<evidence type="ECO:0000256" key="5">
    <source>
        <dbReference type="ARBA" id="ARBA00023163"/>
    </source>
</evidence>
<feature type="compositionally biased region" description="Basic and acidic residues" evidence="6">
    <location>
        <begin position="454"/>
        <end position="465"/>
    </location>
</feature>
<keyword evidence="5" id="KW-0804">Transcription</keyword>
<dbReference type="InterPro" id="IPR013325">
    <property type="entry name" value="RNA_pol_sigma_r2"/>
</dbReference>
<evidence type="ECO:0000256" key="1">
    <source>
        <dbReference type="ARBA" id="ARBA00007788"/>
    </source>
</evidence>
<organism evidence="10 11">
    <name type="scientific">Leersia perrieri</name>
    <dbReference type="NCBI Taxonomy" id="77586"/>
    <lineage>
        <taxon>Eukaryota</taxon>
        <taxon>Viridiplantae</taxon>
        <taxon>Streptophyta</taxon>
        <taxon>Embryophyta</taxon>
        <taxon>Tracheophyta</taxon>
        <taxon>Spermatophyta</taxon>
        <taxon>Magnoliopsida</taxon>
        <taxon>Liliopsida</taxon>
        <taxon>Poales</taxon>
        <taxon>Poaceae</taxon>
        <taxon>BOP clade</taxon>
        <taxon>Oryzoideae</taxon>
        <taxon>Oryzeae</taxon>
        <taxon>Oryzinae</taxon>
        <taxon>Leersia</taxon>
    </lineage>
</organism>
<dbReference type="Gene3D" id="1.10.10.10">
    <property type="entry name" value="Winged helix-like DNA-binding domain superfamily/Winged helix DNA-binding domain"/>
    <property type="match status" value="2"/>
</dbReference>
<dbReference type="HOGENOM" id="CLU_016283_0_0_1"/>
<dbReference type="InterPro" id="IPR007624">
    <property type="entry name" value="RNA_pol_sigma70_r3"/>
</dbReference>
<evidence type="ECO:0000313" key="10">
    <source>
        <dbReference type="EnsemblPlants" id="LPERR05G23430.1"/>
    </source>
</evidence>
<dbReference type="CDD" id="cd06171">
    <property type="entry name" value="Sigma70_r4"/>
    <property type="match status" value="1"/>
</dbReference>
<dbReference type="NCBIfam" id="TIGR02937">
    <property type="entry name" value="sigma70-ECF"/>
    <property type="match status" value="1"/>
</dbReference>
<evidence type="ECO:0000256" key="6">
    <source>
        <dbReference type="SAM" id="MobiDB-lite"/>
    </source>
</evidence>
<dbReference type="STRING" id="77586.A0A0D9WKG5"/>
<dbReference type="Pfam" id="PF04539">
    <property type="entry name" value="Sigma70_r3"/>
    <property type="match status" value="1"/>
</dbReference>
<feature type="domain" description="RNA polymerase sigma-70 region 4" evidence="9">
    <location>
        <begin position="727"/>
        <end position="780"/>
    </location>
</feature>
<protein>
    <recommendedName>
        <fullName evidence="12">RNA polymerase sigma factor</fullName>
    </recommendedName>
</protein>
<dbReference type="EnsemblPlants" id="LPERR05G23430.1">
    <property type="protein sequence ID" value="LPERR05G23430.1"/>
    <property type="gene ID" value="LPERR05G23430"/>
</dbReference>
<reference evidence="11" key="2">
    <citation type="submission" date="2013-12" db="EMBL/GenBank/DDBJ databases">
        <authorList>
            <person name="Yu Y."/>
            <person name="Lee S."/>
            <person name="de Baynast K."/>
            <person name="Wissotski M."/>
            <person name="Liu L."/>
            <person name="Talag J."/>
            <person name="Goicoechea J."/>
            <person name="Angelova A."/>
            <person name="Jetty R."/>
            <person name="Kudrna D."/>
            <person name="Golser W."/>
            <person name="Rivera L."/>
            <person name="Zhang J."/>
            <person name="Wing R."/>
        </authorList>
    </citation>
    <scope>NUCLEOTIDE SEQUENCE</scope>
</reference>
<dbReference type="Gene3D" id="1.20.120.1810">
    <property type="match status" value="1"/>
</dbReference>
<proteinExistence type="inferred from homology"/>
<comment type="similarity">
    <text evidence="1">Belongs to the sigma-70 factor family.</text>
</comment>
<feature type="region of interest" description="Disordered" evidence="6">
    <location>
        <begin position="454"/>
        <end position="481"/>
    </location>
</feature>
<evidence type="ECO:0000259" key="9">
    <source>
        <dbReference type="Pfam" id="PF04545"/>
    </source>
</evidence>
<dbReference type="InterPro" id="IPR014284">
    <property type="entry name" value="RNA_pol_sigma-70_dom"/>
</dbReference>
<dbReference type="Pfam" id="PF04542">
    <property type="entry name" value="Sigma70_r2"/>
    <property type="match status" value="1"/>
</dbReference>
<dbReference type="PANTHER" id="PTHR30603">
    <property type="entry name" value="RNA POLYMERASE SIGMA FACTOR RPO"/>
    <property type="match status" value="1"/>
</dbReference>
<evidence type="ECO:0000256" key="2">
    <source>
        <dbReference type="ARBA" id="ARBA00023015"/>
    </source>
</evidence>
<keyword evidence="4" id="KW-0238">DNA-binding</keyword>
<feature type="domain" description="RNA polymerase sigma-70 region 3" evidence="7">
    <location>
        <begin position="640"/>
        <end position="714"/>
    </location>
</feature>
<accession>A0A0D9WKG5</accession>
<dbReference type="GO" id="GO:0016987">
    <property type="term" value="F:sigma factor activity"/>
    <property type="evidence" value="ECO:0007669"/>
    <property type="project" value="UniProtKB-KW"/>
</dbReference>
<dbReference type="InterPro" id="IPR000943">
    <property type="entry name" value="RNA_pol_sigma70"/>
</dbReference>
<dbReference type="SUPFAM" id="SSF88659">
    <property type="entry name" value="Sigma3 and sigma4 domains of RNA polymerase sigma factors"/>
    <property type="match status" value="2"/>
</dbReference>
<dbReference type="GO" id="GO:0003677">
    <property type="term" value="F:DNA binding"/>
    <property type="evidence" value="ECO:0007669"/>
    <property type="project" value="UniProtKB-KW"/>
</dbReference>
<dbReference type="InterPro" id="IPR036388">
    <property type="entry name" value="WH-like_DNA-bd_sf"/>
</dbReference>
<name>A0A0D9WKG5_9ORYZ</name>
<keyword evidence="2" id="KW-0805">Transcription regulation</keyword>
<evidence type="ECO:0000256" key="3">
    <source>
        <dbReference type="ARBA" id="ARBA00023082"/>
    </source>
</evidence>
<reference evidence="10 11" key="1">
    <citation type="submission" date="2012-08" db="EMBL/GenBank/DDBJ databases">
        <title>Oryza genome evolution.</title>
        <authorList>
            <person name="Wing R.A."/>
        </authorList>
    </citation>
    <scope>NUCLEOTIDE SEQUENCE</scope>
</reference>
<evidence type="ECO:0008006" key="12">
    <source>
        <dbReference type="Google" id="ProtNLM"/>
    </source>
</evidence>
<feature type="domain" description="RNA polymerase sigma-70 region 2" evidence="8">
    <location>
        <begin position="566"/>
        <end position="621"/>
    </location>
</feature>
<dbReference type="Proteomes" id="UP000032180">
    <property type="component" value="Chromosome 5"/>
</dbReference>
<keyword evidence="3" id="KW-0731">Sigma factor</keyword>
<dbReference type="Gramene" id="LPERR05G23430.1">
    <property type="protein sequence ID" value="LPERR05G23430.1"/>
    <property type="gene ID" value="LPERR05G23430"/>
</dbReference>
<dbReference type="SUPFAM" id="SSF88946">
    <property type="entry name" value="Sigma2 domain of RNA polymerase sigma factors"/>
    <property type="match status" value="1"/>
</dbReference>
<evidence type="ECO:0000259" key="8">
    <source>
        <dbReference type="Pfam" id="PF04542"/>
    </source>
</evidence>
<dbReference type="GO" id="GO:0006352">
    <property type="term" value="P:DNA-templated transcription initiation"/>
    <property type="evidence" value="ECO:0007669"/>
    <property type="project" value="InterPro"/>
</dbReference>
<feature type="region of interest" description="Disordered" evidence="6">
    <location>
        <begin position="1"/>
        <end position="24"/>
    </location>
</feature>
<dbReference type="Pfam" id="PF04545">
    <property type="entry name" value="Sigma70_r4"/>
    <property type="match status" value="1"/>
</dbReference>
<evidence type="ECO:0000259" key="7">
    <source>
        <dbReference type="Pfam" id="PF04539"/>
    </source>
</evidence>
<dbReference type="InterPro" id="IPR007630">
    <property type="entry name" value="RNA_pol_sigma70_r4"/>
</dbReference>
<sequence>MGGGEASGGGGGAEQEQKRAAAAAYDYEGDARWADYWSNVLVPPHLASRPDVLDHFKRKFYQRYIDRDLVVEPMSATGSTQPSRPEVRSSSSSPGENVRARTSGSSSRSAAPPPPPQTDNTTNPLRFDARTIHFSVNAWVLVVAGLGMLPILPKHLADRACKLSLLGTIISSAYSLYSTHGVETKSVEHACSPGLVAICTWNQGFCPFDVLSYALHVSVALEDFAVCGTTSVHCWRRSIIQTFMYWHVLKLMYHAPVTASYHQSVWAKIGRIVNPYIHRYAPFLNTPISTAQRWWLRCVPPKNAEIGGVMKRRWNETAKESIKGGVDAERRIPDDTLDRKSQIDWIEEDISSWMDRSCTSSNSEYNLLMQNIHMLESSLAGKDLVRLERDILVHIERLGALKSFNASMSRATLTQTYESEFSLPWNIIEIDPEIPLEEKDDQVIVRSGKSQERKLKRMRASEKGSRISVKAPSRKSKKSSSSQFIAEWKNYPGRRRSIIREQSALLVTIKECANLERIRENLLKDGSEVTYARWAKAAGVDEALLKSRLQEGYCCRERLLVTTEWLVKYIARTYTGMGTAFEDLLQAGKMGVLDGAEKFDSQKGCKFSTYVKYWIRKAMLALLVENSGVIQLPARMEGIIRKVKEARRAIRYNTGRYPPDAEIATLIGVSVANVRLARKCSRRVVSLDMEIGVGQNAKFVEVTPDTSLEAPDEAMFRRQLRERLLHVLDRLPPREGHVLKLRHGLEDGKCRSLEQIGSIYHVSKEWIRKIEKSAMSKLRNEDVRHELKDFCGF</sequence>
<dbReference type="AlphaFoldDB" id="A0A0D9WKG5"/>
<dbReference type="InterPro" id="IPR050239">
    <property type="entry name" value="Sigma-70_RNA_pol_init_factors"/>
</dbReference>